<protein>
    <submittedName>
        <fullName evidence="2">Uncharacterized protein</fullName>
    </submittedName>
</protein>
<reference evidence="2 4" key="1">
    <citation type="submission" date="2018-08" db="EMBL/GenBank/DDBJ databases">
        <title>Proposal of Muricauda 72 sp.nov. and Muricauda NH166 sp.nov., isolated from seawater.</title>
        <authorList>
            <person name="Cheng H."/>
            <person name="Wu Y.-H."/>
            <person name="Guo L.-L."/>
            <person name="Xu X.-W."/>
        </authorList>
    </citation>
    <scope>NUCLEOTIDE SEQUENCE [LARGE SCALE GENOMIC DNA]</scope>
    <source>
        <strain evidence="2 4">72</strain>
    </source>
</reference>
<evidence type="ECO:0000313" key="2">
    <source>
        <dbReference type="EMBL" id="RIV42015.1"/>
    </source>
</evidence>
<dbReference type="Proteomes" id="UP000321621">
    <property type="component" value="Unassembled WGS sequence"/>
</dbReference>
<dbReference type="RefSeq" id="WP_119648909.1">
    <property type="nucleotide sequence ID" value="NZ_QXFI01000036.1"/>
</dbReference>
<keyword evidence="1" id="KW-1133">Transmembrane helix</keyword>
<name>A0A3A1NC87_9FLAO</name>
<reference evidence="3 5" key="2">
    <citation type="submission" date="2019-07" db="EMBL/GenBank/DDBJ databases">
        <title>Draft genome of two Muricauda strains isolated from deep sea.</title>
        <authorList>
            <person name="Sun C."/>
        </authorList>
    </citation>
    <scope>NUCLEOTIDE SEQUENCE [LARGE SCALE GENOMIC DNA]</scope>
    <source>
        <strain evidence="3 5">72</strain>
    </source>
</reference>
<keyword evidence="5" id="KW-1185">Reference proteome</keyword>
<sequence length="93" mass="11052">MKKELILGIFFTITGALLYWGTIVDFKKRKEEWQIDNAPWHLRQHDSGQIWKLRIPAIAFLFVGLQFLYNELALIQGWKTTGELFSMFANWVY</sequence>
<keyword evidence="1" id="KW-0812">Transmembrane</keyword>
<evidence type="ECO:0000313" key="4">
    <source>
        <dbReference type="Proteomes" id="UP000266691"/>
    </source>
</evidence>
<evidence type="ECO:0000313" key="3">
    <source>
        <dbReference type="EMBL" id="TXJ90896.1"/>
    </source>
</evidence>
<evidence type="ECO:0000313" key="5">
    <source>
        <dbReference type="Proteomes" id="UP000321621"/>
    </source>
</evidence>
<organism evidence="2 4">
    <name type="scientific">Flagellimonas pelagia</name>
    <dbReference type="NCBI Taxonomy" id="2306998"/>
    <lineage>
        <taxon>Bacteria</taxon>
        <taxon>Pseudomonadati</taxon>
        <taxon>Bacteroidota</taxon>
        <taxon>Flavobacteriia</taxon>
        <taxon>Flavobacteriales</taxon>
        <taxon>Flavobacteriaceae</taxon>
        <taxon>Flagellimonas</taxon>
    </lineage>
</organism>
<keyword evidence="1" id="KW-0472">Membrane</keyword>
<dbReference type="Proteomes" id="UP000266691">
    <property type="component" value="Unassembled WGS sequence"/>
</dbReference>
<dbReference type="AlphaFoldDB" id="A0A3A1NC87"/>
<accession>A0A3A1NC87</accession>
<proteinExistence type="predicted"/>
<dbReference type="EMBL" id="QXFI01000036">
    <property type="protein sequence ID" value="RIV42015.1"/>
    <property type="molecule type" value="Genomic_DNA"/>
</dbReference>
<feature type="transmembrane region" description="Helical" evidence="1">
    <location>
        <begin position="6"/>
        <end position="24"/>
    </location>
</feature>
<evidence type="ECO:0000256" key="1">
    <source>
        <dbReference type="SAM" id="Phobius"/>
    </source>
</evidence>
<gene>
    <name evidence="2" type="ORF">D2V05_18095</name>
    <name evidence="3" type="ORF">FQ017_17935</name>
</gene>
<dbReference type="EMBL" id="VNWK01000036">
    <property type="protein sequence ID" value="TXJ90896.1"/>
    <property type="molecule type" value="Genomic_DNA"/>
</dbReference>
<feature type="transmembrane region" description="Helical" evidence="1">
    <location>
        <begin position="51"/>
        <end position="69"/>
    </location>
</feature>
<comment type="caution">
    <text evidence="2">The sequence shown here is derived from an EMBL/GenBank/DDBJ whole genome shotgun (WGS) entry which is preliminary data.</text>
</comment>